<proteinExistence type="predicted"/>
<gene>
    <name evidence="2" type="ORF">MIMGU_mgv1a016632mg</name>
</gene>
<feature type="region of interest" description="Disordered" evidence="1">
    <location>
        <begin position="22"/>
        <end position="51"/>
    </location>
</feature>
<protein>
    <submittedName>
        <fullName evidence="2">Uncharacterized protein</fullName>
    </submittedName>
</protein>
<accession>A0A022R7E6</accession>
<reference evidence="2 3" key="1">
    <citation type="journal article" date="2013" name="Proc. Natl. Acad. Sci. U.S.A.">
        <title>Fine-scale variation in meiotic recombination in Mimulus inferred from population shotgun sequencing.</title>
        <authorList>
            <person name="Hellsten U."/>
            <person name="Wright K.M."/>
            <person name="Jenkins J."/>
            <person name="Shu S."/>
            <person name="Yuan Y."/>
            <person name="Wessler S.R."/>
            <person name="Schmutz J."/>
            <person name="Willis J.H."/>
            <person name="Rokhsar D.S."/>
        </authorList>
    </citation>
    <scope>NUCLEOTIDE SEQUENCE [LARGE SCALE GENOMIC DNA]</scope>
    <source>
        <strain evidence="3">cv. DUN x IM62</strain>
    </source>
</reference>
<name>A0A022R7E6_ERYGU</name>
<feature type="compositionally biased region" description="Low complexity" evidence="1">
    <location>
        <begin position="36"/>
        <end position="51"/>
    </location>
</feature>
<keyword evidence="3" id="KW-1185">Reference proteome</keyword>
<feature type="compositionally biased region" description="Polar residues" evidence="1">
    <location>
        <begin position="22"/>
        <end position="32"/>
    </location>
</feature>
<sequence length="114" mass="12143">MHPLPSISYNLNAHFKSLAFSSSPAPSTILTKSSKHISPSPSESTSATAASASAAVITPPIEATQCRSSSGDILPSPLESKWLKTLSYCSYLSIVYIYKQVKSKNSRAKIGILL</sequence>
<evidence type="ECO:0000313" key="3">
    <source>
        <dbReference type="Proteomes" id="UP000030748"/>
    </source>
</evidence>
<evidence type="ECO:0000313" key="2">
    <source>
        <dbReference type="EMBL" id="EYU34795.1"/>
    </source>
</evidence>
<dbReference type="Proteomes" id="UP000030748">
    <property type="component" value="Unassembled WGS sequence"/>
</dbReference>
<dbReference type="EMBL" id="KI630674">
    <property type="protein sequence ID" value="EYU34795.1"/>
    <property type="molecule type" value="Genomic_DNA"/>
</dbReference>
<evidence type="ECO:0000256" key="1">
    <source>
        <dbReference type="SAM" id="MobiDB-lite"/>
    </source>
</evidence>
<organism evidence="2 3">
    <name type="scientific">Erythranthe guttata</name>
    <name type="common">Yellow monkey flower</name>
    <name type="synonym">Mimulus guttatus</name>
    <dbReference type="NCBI Taxonomy" id="4155"/>
    <lineage>
        <taxon>Eukaryota</taxon>
        <taxon>Viridiplantae</taxon>
        <taxon>Streptophyta</taxon>
        <taxon>Embryophyta</taxon>
        <taxon>Tracheophyta</taxon>
        <taxon>Spermatophyta</taxon>
        <taxon>Magnoliopsida</taxon>
        <taxon>eudicotyledons</taxon>
        <taxon>Gunneridae</taxon>
        <taxon>Pentapetalae</taxon>
        <taxon>asterids</taxon>
        <taxon>lamiids</taxon>
        <taxon>Lamiales</taxon>
        <taxon>Phrymaceae</taxon>
        <taxon>Erythranthe</taxon>
    </lineage>
</organism>
<dbReference type="AlphaFoldDB" id="A0A022R7E6"/>